<reference evidence="4" key="1">
    <citation type="submission" date="2018-02" db="EMBL/GenBank/DDBJ databases">
        <title>A New Nudivirus from Drosophila melanogaster.</title>
        <authorList>
            <consortium name="DrosEU"/>
            <person name="Obbard D.J."/>
            <person name="Staubach F."/>
            <person name="Betancourt A."/>
        </authorList>
    </citation>
    <scope>NUCLEOTIDE SEQUENCE [LARGE SCALE GENOMIC DNA]</scope>
</reference>
<sequence length="236" mass="25544">MATNNSLSNGRDIQSFPSYNVRYDTQSKNNMRNDQHDGGIIAVDDDGGYACQLLSKIALAVIIIIFIILIIMAIASKSLPTIYVVTPPPSSAKNRNIIDTDTNDSVDCGPQDKNDGDSDDYYDGDDDANGGENKHSDSSSNKKSNETLTIDGGDGNGSDGGYNNDIVAADTDNTNVQYKRKRRQTKKTPVDNFSIDGDAIDRTRDDATGSNKNNGSIYNNNADDFQLLIKNAPSTK</sequence>
<evidence type="ECO:0000256" key="2">
    <source>
        <dbReference type="SAM" id="Phobius"/>
    </source>
</evidence>
<keyword evidence="2" id="KW-1133">Transmembrane helix</keyword>
<dbReference type="KEGG" id="vg:80535699"/>
<protein>
    <submittedName>
        <fullName evidence="3">DiNV CH01M ORF107-like protein</fullName>
    </submittedName>
</protein>
<proteinExistence type="predicted"/>
<dbReference type="EMBL" id="MG969167">
    <property type="protein sequence ID" value="AYP97956.1"/>
    <property type="molecule type" value="Genomic_DNA"/>
</dbReference>
<evidence type="ECO:0000313" key="3">
    <source>
        <dbReference type="EMBL" id="AYP97956.1"/>
    </source>
</evidence>
<organism evidence="3 4">
    <name type="scientific">Mauternbach virus</name>
    <dbReference type="NCBI Taxonomy" id="2486603"/>
    <lineage>
        <taxon>Viruses</taxon>
        <taxon>Viruses incertae sedis</taxon>
        <taxon>Naldaviricetes</taxon>
        <taxon>Lefavirales</taxon>
        <taxon>Nudiviridae</taxon>
        <taxon>Alphanudivirus</taxon>
        <taxon>Alphanudivirus quartudromelanogasteris</taxon>
    </lineage>
</organism>
<feature type="transmembrane region" description="Helical" evidence="2">
    <location>
        <begin position="57"/>
        <end position="75"/>
    </location>
</feature>
<keyword evidence="2" id="KW-0812">Transmembrane</keyword>
<feature type="compositionally biased region" description="Acidic residues" evidence="1">
    <location>
        <begin position="117"/>
        <end position="129"/>
    </location>
</feature>
<feature type="compositionally biased region" description="Low complexity" evidence="1">
    <location>
        <begin position="209"/>
        <end position="220"/>
    </location>
</feature>
<dbReference type="Proteomes" id="UP000679071">
    <property type="component" value="Segment"/>
</dbReference>
<name>A0A3G3E658_9VIRU</name>
<dbReference type="GeneID" id="80535699"/>
<dbReference type="RefSeq" id="YP_010797721.1">
    <property type="nucleotide sequence ID" value="NC_076232.1"/>
</dbReference>
<evidence type="ECO:0000313" key="4">
    <source>
        <dbReference type="Proteomes" id="UP000679071"/>
    </source>
</evidence>
<evidence type="ECO:0000256" key="1">
    <source>
        <dbReference type="SAM" id="MobiDB-lite"/>
    </source>
</evidence>
<accession>A0A3G3E658</accession>
<feature type="region of interest" description="Disordered" evidence="1">
    <location>
        <begin position="87"/>
        <end position="220"/>
    </location>
</feature>
<keyword evidence="4" id="KW-1185">Reference proteome</keyword>
<keyword evidence="2" id="KW-0472">Membrane</keyword>
<feature type="compositionally biased region" description="Polar residues" evidence="1">
    <location>
        <begin position="91"/>
        <end position="105"/>
    </location>
</feature>